<keyword evidence="3 4" id="KW-0067">ATP-binding</keyword>
<evidence type="ECO:0000256" key="2">
    <source>
        <dbReference type="ARBA" id="ARBA00022741"/>
    </source>
</evidence>
<dbReference type="PANTHER" id="PTHR23407:SF1">
    <property type="entry name" value="5-FORMYLTETRAHYDROFOLATE CYCLO-LIGASE"/>
    <property type="match status" value="1"/>
</dbReference>
<organism evidence="6 7">
    <name type="scientific">Aliivibrio logei</name>
    <name type="common">Vibrio logei</name>
    <dbReference type="NCBI Taxonomy" id="688"/>
    <lineage>
        <taxon>Bacteria</taxon>
        <taxon>Pseudomonadati</taxon>
        <taxon>Pseudomonadota</taxon>
        <taxon>Gammaproteobacteria</taxon>
        <taxon>Vibrionales</taxon>
        <taxon>Vibrionaceae</taxon>
        <taxon>Aliivibrio</taxon>
    </lineage>
</organism>
<feature type="binding site" evidence="4">
    <location>
        <position position="55"/>
    </location>
    <ligand>
        <name>substrate</name>
    </ligand>
</feature>
<dbReference type="PIRSF" id="PIRSF006806">
    <property type="entry name" value="FTHF_cligase"/>
    <property type="match status" value="1"/>
</dbReference>
<keyword evidence="5" id="KW-0460">Magnesium</keyword>
<dbReference type="SUPFAM" id="SSF100950">
    <property type="entry name" value="NagB/RpiA/CoA transferase-like"/>
    <property type="match status" value="1"/>
</dbReference>
<dbReference type="GO" id="GO:0046872">
    <property type="term" value="F:metal ion binding"/>
    <property type="evidence" value="ECO:0007669"/>
    <property type="project" value="UniProtKB-KW"/>
</dbReference>
<gene>
    <name evidence="6" type="ORF">A6E04_14540</name>
</gene>
<keyword evidence="6" id="KW-0436">Ligase</keyword>
<feature type="binding site" evidence="4">
    <location>
        <position position="50"/>
    </location>
    <ligand>
        <name>substrate</name>
    </ligand>
</feature>
<dbReference type="EC" id="6.3.3.2" evidence="5"/>
<keyword evidence="2 4" id="KW-0547">Nucleotide-binding</keyword>
<comment type="catalytic activity">
    <reaction evidence="5">
        <text>(6S)-5-formyl-5,6,7,8-tetrahydrofolate + ATP = (6R)-5,10-methenyltetrahydrofolate + ADP + phosphate</text>
        <dbReference type="Rhea" id="RHEA:10488"/>
        <dbReference type="ChEBI" id="CHEBI:30616"/>
        <dbReference type="ChEBI" id="CHEBI:43474"/>
        <dbReference type="ChEBI" id="CHEBI:57455"/>
        <dbReference type="ChEBI" id="CHEBI:57457"/>
        <dbReference type="ChEBI" id="CHEBI:456216"/>
        <dbReference type="EC" id="6.3.3.2"/>
    </reaction>
</comment>
<accession>A0A1B9NXG1</accession>
<comment type="caution">
    <text evidence="6">The sequence shown here is derived from an EMBL/GenBank/DDBJ whole genome shotgun (WGS) entry which is preliminary data.</text>
</comment>
<dbReference type="RefSeq" id="WP_065611535.1">
    <property type="nucleotide sequence ID" value="NZ_CAWMPN010000012.1"/>
</dbReference>
<evidence type="ECO:0000256" key="5">
    <source>
        <dbReference type="RuleBase" id="RU361279"/>
    </source>
</evidence>
<name>A0A1B9NXG1_ALILO</name>
<dbReference type="OrthoDB" id="9801938at2"/>
<dbReference type="InterPro" id="IPR037171">
    <property type="entry name" value="NagB/RpiA_transferase-like"/>
</dbReference>
<dbReference type="GO" id="GO:0005524">
    <property type="term" value="F:ATP binding"/>
    <property type="evidence" value="ECO:0007669"/>
    <property type="project" value="UniProtKB-KW"/>
</dbReference>
<dbReference type="EMBL" id="MAJU01000012">
    <property type="protein sequence ID" value="OCH20412.1"/>
    <property type="molecule type" value="Genomic_DNA"/>
</dbReference>
<evidence type="ECO:0000313" key="6">
    <source>
        <dbReference type="EMBL" id="OCH20412.1"/>
    </source>
</evidence>
<dbReference type="GO" id="GO:0030272">
    <property type="term" value="F:5-formyltetrahydrofolate cyclo-ligase activity"/>
    <property type="evidence" value="ECO:0007669"/>
    <property type="project" value="UniProtKB-EC"/>
</dbReference>
<sequence>MQSRRHLRQDIRQRRKNLSQQYQHQAADDLVQQCSTDLSIKKAQSIAIYLSADGEIGTHLLIEWLWEQGKNVFLPVIHPFSKGYLLFLEYDRTTPLIVNKYQIREPKLDKTKVIPISELDLILTPLVAFDHTGNRLGMGGGYYDRTLKNWHQYQQGPMPIGIAHSCQQVDILPIESWDVPLPRIITSDKIWKW</sequence>
<reference evidence="6 7" key="1">
    <citation type="submission" date="2016-06" db="EMBL/GenBank/DDBJ databases">
        <authorList>
            <person name="Kjaerup R.B."/>
            <person name="Dalgaard T.S."/>
            <person name="Juul-Madsen H.R."/>
        </authorList>
    </citation>
    <scope>NUCLEOTIDE SEQUENCE [LARGE SCALE GENOMIC DNA]</scope>
    <source>
        <strain evidence="6 7">1S159</strain>
    </source>
</reference>
<evidence type="ECO:0000313" key="7">
    <source>
        <dbReference type="Proteomes" id="UP000093523"/>
    </source>
</evidence>
<dbReference type="Proteomes" id="UP000093523">
    <property type="component" value="Unassembled WGS sequence"/>
</dbReference>
<evidence type="ECO:0000256" key="1">
    <source>
        <dbReference type="ARBA" id="ARBA00010638"/>
    </source>
</evidence>
<dbReference type="InterPro" id="IPR024185">
    <property type="entry name" value="FTHF_cligase-like_sf"/>
</dbReference>
<dbReference type="PANTHER" id="PTHR23407">
    <property type="entry name" value="ATPASE INHIBITOR/5-FORMYLTETRAHYDROFOLATE CYCLO-LIGASE"/>
    <property type="match status" value="1"/>
</dbReference>
<dbReference type="GO" id="GO:0009396">
    <property type="term" value="P:folic acid-containing compound biosynthetic process"/>
    <property type="evidence" value="ECO:0007669"/>
    <property type="project" value="TreeGrafter"/>
</dbReference>
<protein>
    <recommendedName>
        <fullName evidence="5">5-formyltetrahydrofolate cyclo-ligase</fullName>
        <ecNumber evidence="5">6.3.3.2</ecNumber>
    </recommendedName>
</protein>
<dbReference type="Gene3D" id="3.40.50.10420">
    <property type="entry name" value="NagB/RpiA/CoA transferase-like"/>
    <property type="match status" value="1"/>
</dbReference>
<dbReference type="InterPro" id="IPR002698">
    <property type="entry name" value="FTHF_cligase"/>
</dbReference>
<dbReference type="AlphaFoldDB" id="A0A1B9NXG1"/>
<dbReference type="STRING" id="688.A6E04_14540"/>
<feature type="binding site" evidence="4">
    <location>
        <begin position="4"/>
        <end position="8"/>
    </location>
    <ligand>
        <name>ATP</name>
        <dbReference type="ChEBI" id="CHEBI:30616"/>
    </ligand>
</feature>
<comment type="similarity">
    <text evidence="1 5">Belongs to the 5-formyltetrahydrofolate cyclo-ligase family.</text>
</comment>
<evidence type="ECO:0000256" key="4">
    <source>
        <dbReference type="PIRSR" id="PIRSR006806-1"/>
    </source>
</evidence>
<evidence type="ECO:0000256" key="3">
    <source>
        <dbReference type="ARBA" id="ARBA00022840"/>
    </source>
</evidence>
<dbReference type="NCBIfam" id="TIGR02727">
    <property type="entry name" value="MTHFS_bact"/>
    <property type="match status" value="1"/>
</dbReference>
<dbReference type="GO" id="GO:0035999">
    <property type="term" value="P:tetrahydrofolate interconversion"/>
    <property type="evidence" value="ECO:0007669"/>
    <property type="project" value="TreeGrafter"/>
</dbReference>
<dbReference type="Pfam" id="PF01812">
    <property type="entry name" value="5-FTHF_cyc-lig"/>
    <property type="match status" value="1"/>
</dbReference>
<proteinExistence type="inferred from homology"/>
<keyword evidence="5" id="KW-0479">Metal-binding</keyword>
<comment type="cofactor">
    <cofactor evidence="5">
        <name>Mg(2+)</name>
        <dbReference type="ChEBI" id="CHEBI:18420"/>
    </cofactor>
</comment>
<feature type="binding site" evidence="4">
    <location>
        <begin position="135"/>
        <end position="143"/>
    </location>
    <ligand>
        <name>ATP</name>
        <dbReference type="ChEBI" id="CHEBI:30616"/>
    </ligand>
</feature>